<organism evidence="2 3">
    <name type="scientific">Sedimenticola thiotaurini</name>
    <dbReference type="NCBI Taxonomy" id="1543721"/>
    <lineage>
        <taxon>Bacteria</taxon>
        <taxon>Pseudomonadati</taxon>
        <taxon>Pseudomonadota</taxon>
        <taxon>Gammaproteobacteria</taxon>
        <taxon>Chromatiales</taxon>
        <taxon>Sedimenticolaceae</taxon>
        <taxon>Sedimenticola</taxon>
    </lineage>
</organism>
<keyword evidence="1" id="KW-1133">Transmembrane helix</keyword>
<evidence type="ECO:0000313" key="3">
    <source>
        <dbReference type="Proteomes" id="UP000034410"/>
    </source>
</evidence>
<dbReference type="EMBL" id="CP011412">
    <property type="protein sequence ID" value="AKH20422.1"/>
    <property type="molecule type" value="Genomic_DNA"/>
</dbReference>
<proteinExistence type="predicted"/>
<protein>
    <submittedName>
        <fullName evidence="2">Uncharacterized protein</fullName>
    </submittedName>
</protein>
<name>A0A0F7JXL0_9GAMM</name>
<gene>
    <name evidence="2" type="ORF">AAY24_08725</name>
</gene>
<evidence type="ECO:0000256" key="1">
    <source>
        <dbReference type="SAM" id="Phobius"/>
    </source>
</evidence>
<dbReference type="RefSeq" id="WP_046859357.1">
    <property type="nucleotide sequence ID" value="NZ_CP011412.1"/>
</dbReference>
<keyword evidence="1" id="KW-0812">Transmembrane</keyword>
<feature type="transmembrane region" description="Helical" evidence="1">
    <location>
        <begin position="36"/>
        <end position="58"/>
    </location>
</feature>
<dbReference type="KEGG" id="seds:AAY24_08725"/>
<dbReference type="AlphaFoldDB" id="A0A0F7JXL0"/>
<dbReference type="Proteomes" id="UP000034410">
    <property type="component" value="Chromosome"/>
</dbReference>
<reference evidence="2 3" key="1">
    <citation type="journal article" date="2015" name="Genome Announc.">
        <title>Complete Genome Sequence of Sedimenticola thiotaurini Strain SIP-G1, a Polyphosphate- and Polyhydroxyalkanoate-Accumulating Sulfur-Oxidizing Gammaproteobacterium Isolated from Salt Marsh Sediments.</title>
        <authorList>
            <person name="Flood B.E."/>
            <person name="Jones D.S."/>
            <person name="Bailey J.V."/>
        </authorList>
    </citation>
    <scope>NUCLEOTIDE SEQUENCE [LARGE SCALE GENOMIC DNA]</scope>
    <source>
        <strain evidence="2 3">SIP-G1</strain>
    </source>
</reference>
<accession>A0A0F7JXL0</accession>
<keyword evidence="1" id="KW-0472">Membrane</keyword>
<evidence type="ECO:0000313" key="2">
    <source>
        <dbReference type="EMBL" id="AKH20422.1"/>
    </source>
</evidence>
<keyword evidence="3" id="KW-1185">Reference proteome</keyword>
<sequence>MSSFKGILAVAILTAIVAWGALELNVGEYHRDPLWALGTSVAFLTLLITDVWLFFAIAKDEPFKWE</sequence>